<keyword evidence="3" id="KW-0808">Transferase</keyword>
<accession>C5K5G3</accession>
<dbReference type="GO" id="GO:0016020">
    <property type="term" value="C:membrane"/>
    <property type="evidence" value="ECO:0007669"/>
    <property type="project" value="UniProtKB-SubCell"/>
</dbReference>
<name>C5K5G3_PERM5</name>
<dbReference type="InterPro" id="IPR002123">
    <property type="entry name" value="Plipid/glycerol_acylTrfase"/>
</dbReference>
<dbReference type="InParanoid" id="C5K5G3"/>
<dbReference type="SUPFAM" id="SSF69593">
    <property type="entry name" value="Glycerol-3-phosphate (1)-acyltransferase"/>
    <property type="match status" value="1"/>
</dbReference>
<dbReference type="GO" id="GO:0006629">
    <property type="term" value="P:lipid metabolic process"/>
    <property type="evidence" value="ECO:0007669"/>
    <property type="project" value="UniProtKB-KW"/>
</dbReference>
<gene>
    <name evidence="10" type="ORF">Pmar_PMAR028557</name>
</gene>
<evidence type="ECO:0000313" key="11">
    <source>
        <dbReference type="Proteomes" id="UP000007800"/>
    </source>
</evidence>
<protein>
    <recommendedName>
        <fullName evidence="9">Phospholipid/glycerol acyltransferase domain-containing protein</fullName>
    </recommendedName>
</protein>
<keyword evidence="5" id="KW-1133">Transmembrane helix</keyword>
<evidence type="ECO:0000313" key="10">
    <source>
        <dbReference type="EMBL" id="EER20279.1"/>
    </source>
</evidence>
<evidence type="ECO:0000256" key="7">
    <source>
        <dbReference type="ARBA" id="ARBA00023136"/>
    </source>
</evidence>
<dbReference type="GeneID" id="9053826"/>
<comment type="similarity">
    <text evidence="2">Belongs to the 1-acyl-sn-glycerol-3-phosphate acyltransferase family.</text>
</comment>
<dbReference type="EMBL" id="GG670591">
    <property type="protein sequence ID" value="EER20279.1"/>
    <property type="molecule type" value="Genomic_DNA"/>
</dbReference>
<keyword evidence="8" id="KW-0012">Acyltransferase</keyword>
<evidence type="ECO:0000256" key="8">
    <source>
        <dbReference type="ARBA" id="ARBA00023315"/>
    </source>
</evidence>
<dbReference type="Proteomes" id="UP000007800">
    <property type="component" value="Unassembled WGS sequence"/>
</dbReference>
<comment type="subcellular location">
    <subcellularLocation>
        <location evidence="1">Membrane</location>
    </subcellularLocation>
</comment>
<dbReference type="OrthoDB" id="272512at2759"/>
<evidence type="ECO:0000256" key="1">
    <source>
        <dbReference type="ARBA" id="ARBA00004370"/>
    </source>
</evidence>
<evidence type="ECO:0000256" key="3">
    <source>
        <dbReference type="ARBA" id="ARBA00022679"/>
    </source>
</evidence>
<evidence type="ECO:0000256" key="5">
    <source>
        <dbReference type="ARBA" id="ARBA00022989"/>
    </source>
</evidence>
<dbReference type="AlphaFoldDB" id="C5K5G3"/>
<dbReference type="RefSeq" id="XP_002788483.1">
    <property type="nucleotide sequence ID" value="XM_002788437.2"/>
</dbReference>
<dbReference type="Pfam" id="PF01553">
    <property type="entry name" value="Acyltransferase"/>
    <property type="match status" value="1"/>
</dbReference>
<proteinExistence type="inferred from homology"/>
<sequence>MFWEVLASSENMDMVNLMCWYVNRAKDPQERDEAMEVIGKKQRRVMEGKSRYQLCVFAEGTTSNGTSLMHYHDGAFESMLPVQPLYIQYSNLNISFTCFDLLPHFFLVMALPPWHTITCTVRWLPKVAPDAGSSVRDFSGRVRDEVAKAGNLRLDNKSNLKGHYEITDFFLGDNAAKIATKKDRDNTALVRKSSYNSADTSASD</sequence>
<feature type="domain" description="Phospholipid/glycerol acyltransferase" evidence="9">
    <location>
        <begin position="16"/>
        <end position="87"/>
    </location>
</feature>
<dbReference type="GO" id="GO:0016746">
    <property type="term" value="F:acyltransferase activity"/>
    <property type="evidence" value="ECO:0007669"/>
    <property type="project" value="UniProtKB-KW"/>
</dbReference>
<evidence type="ECO:0000259" key="9">
    <source>
        <dbReference type="Pfam" id="PF01553"/>
    </source>
</evidence>
<keyword evidence="6" id="KW-0443">Lipid metabolism</keyword>
<evidence type="ECO:0000256" key="2">
    <source>
        <dbReference type="ARBA" id="ARBA00008655"/>
    </source>
</evidence>
<dbReference type="PANTHER" id="PTHR23063:SF52">
    <property type="entry name" value="LYSOPHOSPHATIDYLCHOLINE ACYLTRANSFERASE"/>
    <property type="match status" value="1"/>
</dbReference>
<keyword evidence="4" id="KW-0812">Transmembrane</keyword>
<dbReference type="PANTHER" id="PTHR23063">
    <property type="entry name" value="PHOSPHOLIPID ACYLTRANSFERASE"/>
    <property type="match status" value="1"/>
</dbReference>
<evidence type="ECO:0000256" key="6">
    <source>
        <dbReference type="ARBA" id="ARBA00023098"/>
    </source>
</evidence>
<keyword evidence="7" id="KW-0472">Membrane</keyword>
<evidence type="ECO:0000256" key="4">
    <source>
        <dbReference type="ARBA" id="ARBA00022692"/>
    </source>
</evidence>
<reference evidence="10 11" key="1">
    <citation type="submission" date="2008-07" db="EMBL/GenBank/DDBJ databases">
        <authorList>
            <person name="El-Sayed N."/>
            <person name="Caler E."/>
            <person name="Inman J."/>
            <person name="Amedeo P."/>
            <person name="Hass B."/>
            <person name="Wortman J."/>
        </authorList>
    </citation>
    <scope>NUCLEOTIDE SEQUENCE [LARGE SCALE GENOMIC DNA]</scope>
    <source>
        <strain evidence="11">ATCC 50983 / TXsc</strain>
    </source>
</reference>
<keyword evidence="11" id="KW-1185">Reference proteome</keyword>
<organism evidence="11">
    <name type="scientific">Perkinsus marinus (strain ATCC 50983 / TXsc)</name>
    <dbReference type="NCBI Taxonomy" id="423536"/>
    <lineage>
        <taxon>Eukaryota</taxon>
        <taxon>Sar</taxon>
        <taxon>Alveolata</taxon>
        <taxon>Perkinsozoa</taxon>
        <taxon>Perkinsea</taxon>
        <taxon>Perkinsida</taxon>
        <taxon>Perkinsidae</taxon>
        <taxon>Perkinsus</taxon>
    </lineage>
</organism>